<evidence type="ECO:0008006" key="3">
    <source>
        <dbReference type="Google" id="ProtNLM"/>
    </source>
</evidence>
<dbReference type="Proteomes" id="UP000054549">
    <property type="component" value="Unassembled WGS sequence"/>
</dbReference>
<evidence type="ECO:0000313" key="2">
    <source>
        <dbReference type="Proteomes" id="UP000054549"/>
    </source>
</evidence>
<sequence>MPTTSSIRPHKPQFPNEIIDEIVDHLQDNKEALKAISLSSHIFLHRARKHLFAALVLVPRGDINNTPVSRLSSHKIFCLIRSAPHLIPYIQVLEITGKATLLNSDKKFSTALGLFQQTLETGIATSSLRHLYLYWIAWRDLSIDIQAAIQRLLGFRSLKEVTFKYTSYVPWAVFKEISPNVTALTLVTARFWPEADLEETDDIGLPPKAPLIQESGIDRLRIEALKIESTSIGSDPTIVFAHESVFPTHLRTCWIDSESLSDRWWRRRQEFISHASGSLETLGIVFCELSL</sequence>
<accession>A0A0C2WNI8</accession>
<dbReference type="AlphaFoldDB" id="A0A0C2WNI8"/>
<proteinExistence type="predicted"/>
<gene>
    <name evidence="1" type="ORF">M378DRAFT_729897</name>
</gene>
<dbReference type="HOGENOM" id="CLU_956362_0_0_1"/>
<evidence type="ECO:0000313" key="1">
    <source>
        <dbReference type="EMBL" id="KIL63172.1"/>
    </source>
</evidence>
<reference evidence="1 2" key="1">
    <citation type="submission" date="2014-04" db="EMBL/GenBank/DDBJ databases">
        <title>Evolutionary Origins and Diversification of the Mycorrhizal Mutualists.</title>
        <authorList>
            <consortium name="DOE Joint Genome Institute"/>
            <consortium name="Mycorrhizal Genomics Consortium"/>
            <person name="Kohler A."/>
            <person name="Kuo A."/>
            <person name="Nagy L.G."/>
            <person name="Floudas D."/>
            <person name="Copeland A."/>
            <person name="Barry K.W."/>
            <person name="Cichocki N."/>
            <person name="Veneault-Fourrey C."/>
            <person name="LaButti K."/>
            <person name="Lindquist E.A."/>
            <person name="Lipzen A."/>
            <person name="Lundell T."/>
            <person name="Morin E."/>
            <person name="Murat C."/>
            <person name="Riley R."/>
            <person name="Ohm R."/>
            <person name="Sun H."/>
            <person name="Tunlid A."/>
            <person name="Henrissat B."/>
            <person name="Grigoriev I.V."/>
            <person name="Hibbett D.S."/>
            <person name="Martin F."/>
        </authorList>
    </citation>
    <scope>NUCLEOTIDE SEQUENCE [LARGE SCALE GENOMIC DNA]</scope>
    <source>
        <strain evidence="1 2">Koide BX008</strain>
    </source>
</reference>
<dbReference type="OrthoDB" id="2745898at2759"/>
<protein>
    <recommendedName>
        <fullName evidence="3">F-box domain-containing protein</fullName>
    </recommendedName>
</protein>
<keyword evidence="2" id="KW-1185">Reference proteome</keyword>
<dbReference type="InParanoid" id="A0A0C2WNI8"/>
<organism evidence="1 2">
    <name type="scientific">Amanita muscaria (strain Koide BX008)</name>
    <dbReference type="NCBI Taxonomy" id="946122"/>
    <lineage>
        <taxon>Eukaryota</taxon>
        <taxon>Fungi</taxon>
        <taxon>Dikarya</taxon>
        <taxon>Basidiomycota</taxon>
        <taxon>Agaricomycotina</taxon>
        <taxon>Agaricomycetes</taxon>
        <taxon>Agaricomycetidae</taxon>
        <taxon>Agaricales</taxon>
        <taxon>Pluteineae</taxon>
        <taxon>Amanitaceae</taxon>
        <taxon>Amanita</taxon>
    </lineage>
</organism>
<dbReference type="EMBL" id="KN818262">
    <property type="protein sequence ID" value="KIL63172.1"/>
    <property type="molecule type" value="Genomic_DNA"/>
</dbReference>
<name>A0A0C2WNI8_AMAMK</name>